<proteinExistence type="predicted"/>
<organism evidence="1 2">
    <name type="scientific">Candidatus Doudnabacteria bacterium RIFCSPHIGHO2_01_FULL_43_23</name>
    <dbReference type="NCBI Taxonomy" id="1817822"/>
    <lineage>
        <taxon>Bacteria</taxon>
        <taxon>Candidatus Doudnaibacteriota</taxon>
    </lineage>
</organism>
<dbReference type="STRING" id="1817822.A2826_00815"/>
<comment type="caution">
    <text evidence="1">The sequence shown here is derived from an EMBL/GenBank/DDBJ whole genome shotgun (WGS) entry which is preliminary data.</text>
</comment>
<evidence type="ECO:0000313" key="1">
    <source>
        <dbReference type="EMBL" id="OGE80262.1"/>
    </source>
</evidence>
<evidence type="ECO:0000313" key="2">
    <source>
        <dbReference type="Proteomes" id="UP000177912"/>
    </source>
</evidence>
<dbReference type="AlphaFoldDB" id="A0A1F5NRU0"/>
<dbReference type="Proteomes" id="UP000177912">
    <property type="component" value="Unassembled WGS sequence"/>
</dbReference>
<gene>
    <name evidence="1" type="ORF">A2826_00815</name>
</gene>
<reference evidence="1 2" key="1">
    <citation type="journal article" date="2016" name="Nat. Commun.">
        <title>Thousands of microbial genomes shed light on interconnected biogeochemical processes in an aquifer system.</title>
        <authorList>
            <person name="Anantharaman K."/>
            <person name="Brown C.T."/>
            <person name="Hug L.A."/>
            <person name="Sharon I."/>
            <person name="Castelle C.J."/>
            <person name="Probst A.J."/>
            <person name="Thomas B.C."/>
            <person name="Singh A."/>
            <person name="Wilkins M.J."/>
            <person name="Karaoz U."/>
            <person name="Brodie E.L."/>
            <person name="Williams K.H."/>
            <person name="Hubbard S.S."/>
            <person name="Banfield J.F."/>
        </authorList>
    </citation>
    <scope>NUCLEOTIDE SEQUENCE [LARGE SCALE GENOMIC DNA]</scope>
</reference>
<name>A0A1F5NRU0_9BACT</name>
<protein>
    <submittedName>
        <fullName evidence="1">Uncharacterized protein</fullName>
    </submittedName>
</protein>
<sequence>MNVKETREGSKQTALLALGFEARSGVRVCLYGKVSTTRAGPKKIFVRKFIVGKSHPLRQIGNLE</sequence>
<accession>A0A1F5NRU0</accession>
<dbReference type="EMBL" id="MFEI01000036">
    <property type="protein sequence ID" value="OGE80262.1"/>
    <property type="molecule type" value="Genomic_DNA"/>
</dbReference>